<evidence type="ECO:0000313" key="4">
    <source>
        <dbReference type="Proteomes" id="UP000216446"/>
    </source>
</evidence>
<dbReference type="InterPro" id="IPR050190">
    <property type="entry name" value="UPF0213_domain"/>
</dbReference>
<sequence>MPTRDHQYWVYILASQSRRLYTGVTNDLARRVEEHRAGVGSAFTRRYKIHRLVHFEEHRNVRDAIQREREIKAWRREKKTRLIESHSAGWLDLAPSSPAAR</sequence>
<evidence type="ECO:0000313" key="3">
    <source>
        <dbReference type="EMBL" id="OZC04373.1"/>
    </source>
</evidence>
<reference evidence="3 4" key="1">
    <citation type="submission" date="2016-11" db="EMBL/GenBank/DDBJ databases">
        <title>Study of marine rhodopsin-containing bacteria.</title>
        <authorList>
            <person name="Yoshizawa S."/>
            <person name="Kumagai Y."/>
            <person name="Kogure K."/>
        </authorList>
    </citation>
    <scope>NUCLEOTIDE SEQUENCE [LARGE SCALE GENOMIC DNA]</scope>
    <source>
        <strain evidence="3 4">SG-29</strain>
    </source>
</reference>
<dbReference type="EMBL" id="MQWB01000001">
    <property type="protein sequence ID" value="OZC04373.1"/>
    <property type="molecule type" value="Genomic_DNA"/>
</dbReference>
<comment type="caution">
    <text evidence="3">The sequence shown here is derived from an EMBL/GenBank/DDBJ whole genome shotgun (WGS) entry which is preliminary data.</text>
</comment>
<dbReference type="OrthoDB" id="9807770at2"/>
<protein>
    <recommendedName>
        <fullName evidence="2">GIY-YIG domain-containing protein</fullName>
    </recommendedName>
</protein>
<dbReference type="Pfam" id="PF01541">
    <property type="entry name" value="GIY-YIG"/>
    <property type="match status" value="1"/>
</dbReference>
<name>A0A259U2V2_9BACT</name>
<proteinExistence type="inferred from homology"/>
<gene>
    <name evidence="3" type="ORF">BSZ36_16130</name>
</gene>
<dbReference type="Gene3D" id="3.40.1440.10">
    <property type="entry name" value="GIY-YIG endonuclease"/>
    <property type="match status" value="1"/>
</dbReference>
<keyword evidence="4" id="KW-1185">Reference proteome</keyword>
<evidence type="ECO:0000259" key="2">
    <source>
        <dbReference type="PROSITE" id="PS50164"/>
    </source>
</evidence>
<dbReference type="SMART" id="SM00465">
    <property type="entry name" value="GIYc"/>
    <property type="match status" value="1"/>
</dbReference>
<dbReference type="FunCoup" id="A0A259U2V2">
    <property type="interactions" value="66"/>
</dbReference>
<dbReference type="InterPro" id="IPR035901">
    <property type="entry name" value="GIY-YIG_endonuc_sf"/>
</dbReference>
<dbReference type="CDD" id="cd10448">
    <property type="entry name" value="GIY-YIG_unchar_3"/>
    <property type="match status" value="1"/>
</dbReference>
<dbReference type="PANTHER" id="PTHR34477">
    <property type="entry name" value="UPF0213 PROTEIN YHBQ"/>
    <property type="match status" value="1"/>
</dbReference>
<organism evidence="3 4">
    <name type="scientific">Rubricoccus marinus</name>
    <dbReference type="NCBI Taxonomy" id="716817"/>
    <lineage>
        <taxon>Bacteria</taxon>
        <taxon>Pseudomonadati</taxon>
        <taxon>Rhodothermota</taxon>
        <taxon>Rhodothermia</taxon>
        <taxon>Rhodothermales</taxon>
        <taxon>Rubricoccaceae</taxon>
        <taxon>Rubricoccus</taxon>
    </lineage>
</organism>
<feature type="domain" description="GIY-YIG" evidence="2">
    <location>
        <begin position="6"/>
        <end position="81"/>
    </location>
</feature>
<dbReference type="AlphaFoldDB" id="A0A259U2V2"/>
<accession>A0A259U2V2</accession>
<dbReference type="PROSITE" id="PS50164">
    <property type="entry name" value="GIY_YIG"/>
    <property type="match status" value="1"/>
</dbReference>
<dbReference type="InParanoid" id="A0A259U2V2"/>
<comment type="similarity">
    <text evidence="1">Belongs to the UPF0213 family.</text>
</comment>
<dbReference type="SUPFAM" id="SSF82771">
    <property type="entry name" value="GIY-YIG endonuclease"/>
    <property type="match status" value="1"/>
</dbReference>
<evidence type="ECO:0000256" key="1">
    <source>
        <dbReference type="ARBA" id="ARBA00007435"/>
    </source>
</evidence>
<dbReference type="Proteomes" id="UP000216446">
    <property type="component" value="Unassembled WGS sequence"/>
</dbReference>
<dbReference type="InterPro" id="IPR000305">
    <property type="entry name" value="GIY-YIG_endonuc"/>
</dbReference>
<dbReference type="RefSeq" id="WP_094550770.1">
    <property type="nucleotide sequence ID" value="NZ_MQWB01000001.1"/>
</dbReference>
<dbReference type="PANTHER" id="PTHR34477:SF5">
    <property type="entry name" value="BSL5627 PROTEIN"/>
    <property type="match status" value="1"/>
</dbReference>